<dbReference type="Proteomes" id="UP000092993">
    <property type="component" value="Unassembled WGS sequence"/>
</dbReference>
<keyword evidence="3" id="KW-1185">Reference proteome</keyword>
<name>A0A1C7MA64_GRIFR</name>
<organism evidence="2 3">
    <name type="scientific">Grifola frondosa</name>
    <name type="common">Maitake</name>
    <name type="synonym">Polyporus frondosus</name>
    <dbReference type="NCBI Taxonomy" id="5627"/>
    <lineage>
        <taxon>Eukaryota</taxon>
        <taxon>Fungi</taxon>
        <taxon>Dikarya</taxon>
        <taxon>Basidiomycota</taxon>
        <taxon>Agaricomycotina</taxon>
        <taxon>Agaricomycetes</taxon>
        <taxon>Polyporales</taxon>
        <taxon>Grifolaceae</taxon>
        <taxon>Grifola</taxon>
    </lineage>
</organism>
<gene>
    <name evidence="2" type="ORF">A0H81_06156</name>
</gene>
<sequence>MKFADNIRRVRKIVPRTHTHTAHATPTRVPMHQKQHPHNADVSRAAALIARRGARARTPAIFEVLIPDLVRRNDRRAMTRVTQQTRIQKPNHTHPRTPAPREAPVCSGVQNASGRARARKTGNHSGTW</sequence>
<dbReference type="AlphaFoldDB" id="A0A1C7MA64"/>
<comment type="caution">
    <text evidence="2">The sequence shown here is derived from an EMBL/GenBank/DDBJ whole genome shotgun (WGS) entry which is preliminary data.</text>
</comment>
<proteinExistence type="predicted"/>
<protein>
    <submittedName>
        <fullName evidence="2">Uncharacterized protein</fullName>
    </submittedName>
</protein>
<feature type="region of interest" description="Disordered" evidence="1">
    <location>
        <begin position="78"/>
        <end position="128"/>
    </location>
</feature>
<evidence type="ECO:0000313" key="3">
    <source>
        <dbReference type="Proteomes" id="UP000092993"/>
    </source>
</evidence>
<accession>A0A1C7MA64</accession>
<dbReference type="EMBL" id="LUGG01000006">
    <property type="protein sequence ID" value="OBZ73487.1"/>
    <property type="molecule type" value="Genomic_DNA"/>
</dbReference>
<evidence type="ECO:0000256" key="1">
    <source>
        <dbReference type="SAM" id="MobiDB-lite"/>
    </source>
</evidence>
<evidence type="ECO:0000313" key="2">
    <source>
        <dbReference type="EMBL" id="OBZ73487.1"/>
    </source>
</evidence>
<reference evidence="2 3" key="1">
    <citation type="submission" date="2016-03" db="EMBL/GenBank/DDBJ databases">
        <title>Whole genome sequencing of Grifola frondosa 9006-11.</title>
        <authorList>
            <person name="Min B."/>
            <person name="Park H."/>
            <person name="Kim J.-G."/>
            <person name="Cho H."/>
            <person name="Oh Y.-L."/>
            <person name="Kong W.-S."/>
            <person name="Choi I.-G."/>
        </authorList>
    </citation>
    <scope>NUCLEOTIDE SEQUENCE [LARGE SCALE GENOMIC DNA]</scope>
    <source>
        <strain evidence="2 3">9006-11</strain>
    </source>
</reference>